<organism evidence="1 2">
    <name type="scientific">Sedimentitalea todarodis</name>
    <dbReference type="NCBI Taxonomy" id="1631240"/>
    <lineage>
        <taxon>Bacteria</taxon>
        <taxon>Pseudomonadati</taxon>
        <taxon>Pseudomonadota</taxon>
        <taxon>Alphaproteobacteria</taxon>
        <taxon>Rhodobacterales</taxon>
        <taxon>Paracoccaceae</taxon>
        <taxon>Sedimentitalea</taxon>
    </lineage>
</organism>
<dbReference type="RefSeq" id="WP_316773578.1">
    <property type="nucleotide sequence ID" value="NZ_JASMWN010000002.1"/>
</dbReference>
<dbReference type="Pfam" id="PF01042">
    <property type="entry name" value="Ribonuc_L-PSP"/>
    <property type="match status" value="1"/>
</dbReference>
<dbReference type="SUPFAM" id="SSF55298">
    <property type="entry name" value="YjgF-like"/>
    <property type="match status" value="1"/>
</dbReference>
<protein>
    <submittedName>
        <fullName evidence="1">RidA family protein</fullName>
        <ecNumber evidence="1">3.5.-.-</ecNumber>
    </submittedName>
</protein>
<keyword evidence="2" id="KW-1185">Reference proteome</keyword>
<keyword evidence="1" id="KW-0378">Hydrolase</keyword>
<evidence type="ECO:0000313" key="1">
    <source>
        <dbReference type="EMBL" id="MDU9003032.1"/>
    </source>
</evidence>
<reference evidence="2" key="1">
    <citation type="submission" date="2023-05" db="EMBL/GenBank/DDBJ databases">
        <title>Sedimentitalea sp. nov. JM2-8.</title>
        <authorList>
            <person name="Huang J."/>
        </authorList>
    </citation>
    <scope>NUCLEOTIDE SEQUENCE [LARGE SCALE GENOMIC DNA]</scope>
    <source>
        <strain evidence="2">KHS03</strain>
    </source>
</reference>
<proteinExistence type="predicted"/>
<dbReference type="InterPro" id="IPR006175">
    <property type="entry name" value="YjgF/YER057c/UK114"/>
</dbReference>
<dbReference type="PANTHER" id="PTHR43857">
    <property type="entry name" value="BLR7761 PROTEIN"/>
    <property type="match status" value="1"/>
</dbReference>
<dbReference type="EC" id="3.5.-.-" evidence="1"/>
<evidence type="ECO:0000313" key="2">
    <source>
        <dbReference type="Proteomes" id="UP001255416"/>
    </source>
</evidence>
<accession>A0ABU3VA52</accession>
<gene>
    <name evidence="1" type="ORF">QO231_04080</name>
</gene>
<dbReference type="InterPro" id="IPR035959">
    <property type="entry name" value="RutC-like_sf"/>
</dbReference>
<dbReference type="Gene3D" id="3.30.1330.40">
    <property type="entry name" value="RutC-like"/>
    <property type="match status" value="1"/>
</dbReference>
<comment type="caution">
    <text evidence="1">The sequence shown here is derived from an EMBL/GenBank/DDBJ whole genome shotgun (WGS) entry which is preliminary data.</text>
</comment>
<dbReference type="GO" id="GO:0016787">
    <property type="term" value="F:hydrolase activity"/>
    <property type="evidence" value="ECO:0007669"/>
    <property type="project" value="UniProtKB-KW"/>
</dbReference>
<dbReference type="PANTHER" id="PTHR43857:SF1">
    <property type="entry name" value="YJGH FAMILY PROTEIN"/>
    <property type="match status" value="1"/>
</dbReference>
<name>A0ABU3VA52_9RHOB</name>
<sequence length="131" mass="13851">MQRTPVNPWDWSLNLGYNQAEIVTGTSRQLICAGQTAVDGAGNPQHPGDMRGQIGLALDNLEAVLDGADMGLGNIIRLGIFATDVGEALRHFDLLGLRFGAHQCAPPMTLLGVTRLALPGLMFEIEATAAA</sequence>
<dbReference type="Proteomes" id="UP001255416">
    <property type="component" value="Unassembled WGS sequence"/>
</dbReference>
<dbReference type="EMBL" id="JASMWN010000002">
    <property type="protein sequence ID" value="MDU9003032.1"/>
    <property type="molecule type" value="Genomic_DNA"/>
</dbReference>